<feature type="region of interest" description="Disordered" evidence="1">
    <location>
        <begin position="1"/>
        <end position="87"/>
    </location>
</feature>
<reference evidence="4" key="1">
    <citation type="submission" date="2017-02" db="UniProtKB">
        <authorList>
            <consortium name="WormBaseParasite"/>
        </authorList>
    </citation>
    <scope>IDENTIFICATION</scope>
</reference>
<keyword evidence="3" id="KW-1185">Reference proteome</keyword>
<dbReference type="EMBL" id="UYRR01031056">
    <property type="protein sequence ID" value="VDK44761.1"/>
    <property type="molecule type" value="Genomic_DNA"/>
</dbReference>
<protein>
    <submittedName>
        <fullName evidence="2 4">Uncharacterized protein</fullName>
    </submittedName>
</protein>
<dbReference type="WBParaSite" id="ASIM_0001182601-mRNA-1">
    <property type="protein sequence ID" value="ASIM_0001182601-mRNA-1"/>
    <property type="gene ID" value="ASIM_0001182601"/>
</dbReference>
<accession>A0A0M3JUH1</accession>
<evidence type="ECO:0000256" key="1">
    <source>
        <dbReference type="SAM" id="MobiDB-lite"/>
    </source>
</evidence>
<reference evidence="2 3" key="2">
    <citation type="submission" date="2018-11" db="EMBL/GenBank/DDBJ databases">
        <authorList>
            <consortium name="Pathogen Informatics"/>
        </authorList>
    </citation>
    <scope>NUCLEOTIDE SEQUENCE [LARGE SCALE GENOMIC DNA]</scope>
</reference>
<evidence type="ECO:0000313" key="3">
    <source>
        <dbReference type="Proteomes" id="UP000267096"/>
    </source>
</evidence>
<gene>
    <name evidence="2" type="ORF">ASIM_LOCUS11292</name>
</gene>
<dbReference type="AlphaFoldDB" id="A0A0M3JUH1"/>
<feature type="compositionally biased region" description="Basic and acidic residues" evidence="1">
    <location>
        <begin position="24"/>
        <end position="34"/>
    </location>
</feature>
<organism evidence="4">
    <name type="scientific">Anisakis simplex</name>
    <name type="common">Herring worm</name>
    <dbReference type="NCBI Taxonomy" id="6269"/>
    <lineage>
        <taxon>Eukaryota</taxon>
        <taxon>Metazoa</taxon>
        <taxon>Ecdysozoa</taxon>
        <taxon>Nematoda</taxon>
        <taxon>Chromadorea</taxon>
        <taxon>Rhabditida</taxon>
        <taxon>Spirurina</taxon>
        <taxon>Ascaridomorpha</taxon>
        <taxon>Ascaridoidea</taxon>
        <taxon>Anisakidae</taxon>
        <taxon>Anisakis</taxon>
        <taxon>Anisakis simplex complex</taxon>
    </lineage>
</organism>
<evidence type="ECO:0000313" key="2">
    <source>
        <dbReference type="EMBL" id="VDK44761.1"/>
    </source>
</evidence>
<evidence type="ECO:0000313" key="4">
    <source>
        <dbReference type="WBParaSite" id="ASIM_0001182601-mRNA-1"/>
    </source>
</evidence>
<proteinExistence type="predicted"/>
<name>A0A0M3JUH1_ANISI</name>
<feature type="compositionally biased region" description="Low complexity" evidence="1">
    <location>
        <begin position="62"/>
        <end position="73"/>
    </location>
</feature>
<dbReference type="Proteomes" id="UP000267096">
    <property type="component" value="Unassembled WGS sequence"/>
</dbReference>
<sequence length="126" mass="14023">MQQPPDEPDATNQAHGNDPQGARDNVHRAQEGSRRRYPPTMTLSSNSKRWHPNRFLADREPSSSSQSSTGSQPGPQPDISFSEPTTLREPAIYIVSQILRNRMTLFLAPDQSDDILRNSPAVTSIN</sequence>